<dbReference type="PROSITE" id="PS00109">
    <property type="entry name" value="PROTEIN_KINASE_TYR"/>
    <property type="match status" value="1"/>
</dbReference>
<dbReference type="Gene3D" id="1.10.510.10">
    <property type="entry name" value="Transferase(Phosphotransferase) domain 1"/>
    <property type="match status" value="1"/>
</dbReference>
<reference evidence="2 3" key="1">
    <citation type="submission" date="2017-09" db="EMBL/GenBank/DDBJ databases">
        <title>Large-scale bioinformatics analysis of Bacillus genomes uncovers conserved roles of natural products in bacterial physiology.</title>
        <authorList>
            <consortium name="Agbiome Team Llc"/>
            <person name="Bleich R.M."/>
            <person name="Grubbs K.J."/>
            <person name="Santa Maria K.C."/>
            <person name="Allen S.E."/>
            <person name="Farag S."/>
            <person name="Shank E.A."/>
            <person name="Bowers A."/>
        </authorList>
    </citation>
    <scope>NUCLEOTIDE SEQUENCE [LARGE SCALE GENOMIC DNA]</scope>
    <source>
        <strain evidence="2 3">AFS010764</strain>
    </source>
</reference>
<dbReference type="GO" id="GO:0005524">
    <property type="term" value="F:ATP binding"/>
    <property type="evidence" value="ECO:0007669"/>
    <property type="project" value="UniProtKB-UniRule"/>
</dbReference>
<name>A0A2A8BHY5_9BACI</name>
<evidence type="ECO:0000313" key="3">
    <source>
        <dbReference type="Proteomes" id="UP000220621"/>
    </source>
</evidence>
<dbReference type="SUPFAM" id="SSF56112">
    <property type="entry name" value="Protein kinase-like (PK-like)"/>
    <property type="match status" value="1"/>
</dbReference>
<proteinExistence type="predicted"/>
<dbReference type="AlphaFoldDB" id="A0A2A8BHY5"/>
<dbReference type="PROSITE" id="PS00107">
    <property type="entry name" value="PROTEIN_KINASE_ATP"/>
    <property type="match status" value="1"/>
</dbReference>
<dbReference type="InterPro" id="IPR017441">
    <property type="entry name" value="Protein_kinase_ATP_BS"/>
</dbReference>
<protein>
    <submittedName>
        <fullName evidence="2">Uncharacterized protein</fullName>
    </submittedName>
</protein>
<dbReference type="Pfam" id="PF00069">
    <property type="entry name" value="Pkinase"/>
    <property type="match status" value="1"/>
</dbReference>
<sequence>MNVIEIKEPVSIFLNNKLDDILQIHGEQDLKRYIGFYSDIPSPLKEIFSFFHSGFNSLFIWLNTRLPTGHYTAQESRELLSYINAIQKFRLDLAPTEVAFDLCTYYKRVIEECKPFLKVSGGSPIPPNFKEVNIIEMGAIFEIQSAISIKRANAAIPFPIKAIGEGSYATVHKYKDTFYNRFFAVKKAHNNLNEAEYKRFCIEFSEMKKLKSPYVLEVYKFDKENRQYIMEYADDTLYSYISKHNNTLDFSKRNNLIQQIFKAFIYIHSKDVLHRDISPSNILIKKYDGTDIIKVSDFGLVKLEESQLTNQFTEIKGYFNDPQLAIVGFSNYEIRHEIYALTRLIYFIITGKKTIGTFTNDHFQTFFNDGTNPNIEHRYKNVQKMQDAYKQLITSLQQVNV</sequence>
<dbReference type="InterPro" id="IPR011009">
    <property type="entry name" value="Kinase-like_dom_sf"/>
</dbReference>
<gene>
    <name evidence="2" type="ORF">CN611_25415</name>
</gene>
<evidence type="ECO:0000256" key="1">
    <source>
        <dbReference type="PROSITE-ProRule" id="PRU10141"/>
    </source>
</evidence>
<dbReference type="PROSITE" id="PS50011">
    <property type="entry name" value="PROTEIN_KINASE_DOM"/>
    <property type="match status" value="1"/>
</dbReference>
<organism evidence="2 3">
    <name type="scientific">Bacillus wiedmannii</name>
    <dbReference type="NCBI Taxonomy" id="1890302"/>
    <lineage>
        <taxon>Bacteria</taxon>
        <taxon>Bacillati</taxon>
        <taxon>Bacillota</taxon>
        <taxon>Bacilli</taxon>
        <taxon>Bacillales</taxon>
        <taxon>Bacillaceae</taxon>
        <taxon>Bacillus</taxon>
        <taxon>Bacillus cereus group</taxon>
    </lineage>
</organism>
<dbReference type="GO" id="GO:0004672">
    <property type="term" value="F:protein kinase activity"/>
    <property type="evidence" value="ECO:0007669"/>
    <property type="project" value="InterPro"/>
</dbReference>
<dbReference type="PANTHER" id="PTHR44167">
    <property type="entry name" value="OVARIAN-SPECIFIC SERINE/THREONINE-PROTEIN KINASE LOK-RELATED"/>
    <property type="match status" value="1"/>
</dbReference>
<accession>A0A2A8BHY5</accession>
<dbReference type="Proteomes" id="UP000220621">
    <property type="component" value="Unassembled WGS sequence"/>
</dbReference>
<evidence type="ECO:0000313" key="2">
    <source>
        <dbReference type="EMBL" id="PEM49121.1"/>
    </source>
</evidence>
<keyword evidence="1" id="KW-0067">ATP-binding</keyword>
<dbReference type="InterPro" id="IPR000719">
    <property type="entry name" value="Prot_kinase_dom"/>
</dbReference>
<dbReference type="PANTHER" id="PTHR44167:SF24">
    <property type="entry name" value="SERINE_THREONINE-PROTEIN KINASE CHK2"/>
    <property type="match status" value="1"/>
</dbReference>
<dbReference type="EMBL" id="NUDL01000096">
    <property type="protein sequence ID" value="PEM49121.1"/>
    <property type="molecule type" value="Genomic_DNA"/>
</dbReference>
<keyword evidence="1" id="KW-0547">Nucleotide-binding</keyword>
<feature type="binding site" evidence="1">
    <location>
        <position position="187"/>
    </location>
    <ligand>
        <name>ATP</name>
        <dbReference type="ChEBI" id="CHEBI:30616"/>
    </ligand>
</feature>
<dbReference type="InterPro" id="IPR008266">
    <property type="entry name" value="Tyr_kinase_AS"/>
</dbReference>
<comment type="caution">
    <text evidence="2">The sequence shown here is derived from an EMBL/GenBank/DDBJ whole genome shotgun (WGS) entry which is preliminary data.</text>
</comment>